<dbReference type="PANTHER" id="PTHR11012">
    <property type="entry name" value="PROTEIN KINASE-LIKE DOMAIN-CONTAINING"/>
    <property type="match status" value="1"/>
</dbReference>
<evidence type="ECO:0008006" key="3">
    <source>
        <dbReference type="Google" id="ProtNLM"/>
    </source>
</evidence>
<proteinExistence type="predicted"/>
<evidence type="ECO:0000313" key="2">
    <source>
        <dbReference type="Proteomes" id="UP001210925"/>
    </source>
</evidence>
<dbReference type="PANTHER" id="PTHR11012:SF30">
    <property type="entry name" value="PROTEIN KINASE-LIKE DOMAIN-CONTAINING"/>
    <property type="match status" value="1"/>
</dbReference>
<gene>
    <name evidence="1" type="ORF">HK103_001167</name>
</gene>
<comment type="caution">
    <text evidence="1">The sequence shown here is derived from an EMBL/GenBank/DDBJ whole genome shotgun (WGS) entry which is preliminary data.</text>
</comment>
<accession>A0AAD5Y9Y3</accession>
<dbReference type="InterPro" id="IPR011009">
    <property type="entry name" value="Kinase-like_dom_sf"/>
</dbReference>
<name>A0AAD5Y9Y3_9FUNG</name>
<dbReference type="SUPFAM" id="SSF56112">
    <property type="entry name" value="Protein kinase-like (PK-like)"/>
    <property type="match status" value="1"/>
</dbReference>
<dbReference type="Proteomes" id="UP001210925">
    <property type="component" value="Unassembled WGS sequence"/>
</dbReference>
<keyword evidence="2" id="KW-1185">Reference proteome</keyword>
<reference evidence="1" key="1">
    <citation type="submission" date="2020-05" db="EMBL/GenBank/DDBJ databases">
        <title>Phylogenomic resolution of chytrid fungi.</title>
        <authorList>
            <person name="Stajich J.E."/>
            <person name="Amses K."/>
            <person name="Simmons R."/>
            <person name="Seto K."/>
            <person name="Myers J."/>
            <person name="Bonds A."/>
            <person name="Quandt C.A."/>
            <person name="Barry K."/>
            <person name="Liu P."/>
            <person name="Grigoriev I."/>
            <person name="Longcore J.E."/>
            <person name="James T.Y."/>
        </authorList>
    </citation>
    <scope>NUCLEOTIDE SEQUENCE</scope>
    <source>
        <strain evidence="1">PLAUS21</strain>
    </source>
</reference>
<dbReference type="AlphaFoldDB" id="A0AAD5Y9Y3"/>
<dbReference type="EMBL" id="JADGKB010000013">
    <property type="protein sequence ID" value="KAJ3260091.1"/>
    <property type="molecule type" value="Genomic_DNA"/>
</dbReference>
<dbReference type="Pfam" id="PF02958">
    <property type="entry name" value="EcKL"/>
    <property type="match status" value="1"/>
</dbReference>
<protein>
    <recommendedName>
        <fullName evidence="3">Choline kinase</fullName>
    </recommendedName>
</protein>
<evidence type="ECO:0000313" key="1">
    <source>
        <dbReference type="EMBL" id="KAJ3260091.1"/>
    </source>
</evidence>
<dbReference type="Gene3D" id="3.90.1200.10">
    <property type="match status" value="1"/>
</dbReference>
<sequence length="282" mass="33275">MELKKLFPELEILEIERVCTLWSGYGNIYRIYLRNRTLICKHIDPPHDSSVSHLRKLKSYQTELAFYQLEKPDHPPIPQYISSPKPNCYLLSDISTEYPTTYGDLTNTQLKQVLTWLASFHSYWCQKIPFQHKGSYWYVDTRLEELSRMKNKKLCSVAHRIDQKIHSSKFKTLIHGDMKSENIQFNKDLCVVYDFQYVGAGLGAQDVCYLIASSARDTSSVDDLLKYYHQRLTIANYSFHEFVQDFDLCLLDYVRFMDGWGYWGNSRWAIKRTQQLLDSLMN</sequence>
<dbReference type="InterPro" id="IPR004119">
    <property type="entry name" value="EcKL"/>
</dbReference>
<organism evidence="1 2">
    <name type="scientific">Boothiomyces macroporosus</name>
    <dbReference type="NCBI Taxonomy" id="261099"/>
    <lineage>
        <taxon>Eukaryota</taxon>
        <taxon>Fungi</taxon>
        <taxon>Fungi incertae sedis</taxon>
        <taxon>Chytridiomycota</taxon>
        <taxon>Chytridiomycota incertae sedis</taxon>
        <taxon>Chytridiomycetes</taxon>
        <taxon>Rhizophydiales</taxon>
        <taxon>Terramycetaceae</taxon>
        <taxon>Boothiomyces</taxon>
    </lineage>
</organism>